<evidence type="ECO:0000259" key="2">
    <source>
        <dbReference type="Pfam" id="PF14244"/>
    </source>
</evidence>
<reference evidence="5" key="1">
    <citation type="submission" date="2019-05" db="EMBL/GenBank/DDBJ databases">
        <title>The de novo reference genome and transcriptome assemblies of the wild tomato species Solanum chilense.</title>
        <authorList>
            <person name="Stam R."/>
            <person name="Nosenko T."/>
            <person name="Hoerger A.C."/>
            <person name="Stephan W."/>
            <person name="Seidel M.A."/>
            <person name="Kuhn J.M.M."/>
            <person name="Haberer G."/>
            <person name="Tellier A."/>
        </authorList>
    </citation>
    <scope>NUCLEOTIDE SEQUENCE</scope>
    <source>
        <tissue evidence="5">Mature leaves</tissue>
    </source>
</reference>
<dbReference type="AlphaFoldDB" id="A0A6N2AIW5"/>
<proteinExistence type="predicted"/>
<feature type="region of interest" description="Disordered" evidence="1">
    <location>
        <begin position="243"/>
        <end position="262"/>
    </location>
</feature>
<dbReference type="InterPro" id="IPR057670">
    <property type="entry name" value="SH3_retrovirus"/>
</dbReference>
<evidence type="ECO:0000256" key="1">
    <source>
        <dbReference type="SAM" id="MobiDB-lite"/>
    </source>
</evidence>
<dbReference type="Pfam" id="PF25597">
    <property type="entry name" value="SH3_retrovirus"/>
    <property type="match status" value="1"/>
</dbReference>
<evidence type="ECO:0000259" key="3">
    <source>
        <dbReference type="Pfam" id="PF22936"/>
    </source>
</evidence>
<feature type="domain" description="Retrotransposon Copia-like N-terminal" evidence="2">
    <location>
        <begin position="23"/>
        <end position="54"/>
    </location>
</feature>
<feature type="region of interest" description="Disordered" evidence="1">
    <location>
        <begin position="1"/>
        <end position="21"/>
    </location>
</feature>
<evidence type="ECO:0000259" key="4">
    <source>
        <dbReference type="Pfam" id="PF25597"/>
    </source>
</evidence>
<evidence type="ECO:0000313" key="5">
    <source>
        <dbReference type="EMBL" id="TMW82472.1"/>
    </source>
</evidence>
<organism evidence="5">
    <name type="scientific">Solanum chilense</name>
    <name type="common">Tomato</name>
    <name type="synonym">Lycopersicon chilense</name>
    <dbReference type="NCBI Taxonomy" id="4083"/>
    <lineage>
        <taxon>Eukaryota</taxon>
        <taxon>Viridiplantae</taxon>
        <taxon>Streptophyta</taxon>
        <taxon>Embryophyta</taxon>
        <taxon>Tracheophyta</taxon>
        <taxon>Spermatophyta</taxon>
        <taxon>Magnoliopsida</taxon>
        <taxon>eudicotyledons</taxon>
        <taxon>Gunneridae</taxon>
        <taxon>Pentapetalae</taxon>
        <taxon>asterids</taxon>
        <taxon>lamiids</taxon>
        <taxon>Solanales</taxon>
        <taxon>Solanaceae</taxon>
        <taxon>Solanoideae</taxon>
        <taxon>Solaneae</taxon>
        <taxon>Solanum</taxon>
        <taxon>Solanum subgen. Lycopersicon</taxon>
    </lineage>
</organism>
<dbReference type="EMBL" id="RXGB01018471">
    <property type="protein sequence ID" value="TMW82472.1"/>
    <property type="molecule type" value="Genomic_DNA"/>
</dbReference>
<comment type="caution">
    <text evidence="5">The sequence shown here is derived from an EMBL/GenBank/DDBJ whole genome shotgun (WGS) entry which is preliminary data.</text>
</comment>
<dbReference type="InterPro" id="IPR054722">
    <property type="entry name" value="PolX-like_BBD"/>
</dbReference>
<dbReference type="PANTHER" id="PTHR34222:SF33">
    <property type="entry name" value="RETROTRANSPOSON GAG DOMAIN-CONTAINING PROTEIN"/>
    <property type="match status" value="1"/>
</dbReference>
<name>A0A6N2AIW5_SOLCI</name>
<protein>
    <submittedName>
        <fullName evidence="5">Uncharacterized protein</fullName>
    </submittedName>
</protein>
<feature type="region of interest" description="Disordered" evidence="1">
    <location>
        <begin position="551"/>
        <end position="586"/>
    </location>
</feature>
<feature type="domain" description="Retrovirus-related Pol polyprotein from transposon TNT 1-94-like beta-barrel" evidence="3">
    <location>
        <begin position="321"/>
        <end position="394"/>
    </location>
</feature>
<sequence length="696" mass="76725">MEDLNSPTLAEATPVPTVGSGGGQGFASWRRGILIALSAKNKLGFIDGSISEPKISSESYKPWSRCNDMISELTQGNLDIAAYYTRLKRLWDELDSLDTCFLCTCDFSCGGKQKTSKSQQDSRLIQFLMGLTDAYSGPRSNLLMISPLPSVNLAYSLLIRDEKQREVQVHGQQSEATFFSAKQQFTAPRSYPEKRVFTDHNKGSLFCTYCKKKNHVVDNCYRLIGFPADFKFTKSKKFGTTARSNAALSTEEGDSQSNNSGDKAMTQDQYLNLCQLLQHVKIGSQGELVPSDNVIANCAGISDTFPYTNSYLSVSIGHISWILDSGASDHITSDPTLLFNIQTLSKPILINLPNLLNVKVFQTGSVTILPDYTLHHVLFVPSFKYNLLSVHKLCAQFNSIMIFSSLHAILQAPSMKRPLVLGRVSKGLYLLHASKQIKPRAQDLSSNRISAFSLCTQLINQCSKFVLVLANVNSDRSKLDPRSLKCVFLGYTFGKKGYKVLDLNSKKILTSRDVVFHETIFPFSSDTRPVSTDYPLPYFTPFHFPTDFGHSDSLSPTSPSSSPSSTNPIDHIVSPPPTPVHSSAPITVPSTTPIPIPLRMSTRSHQIPKHLADYVCNSIVLTDLTDSCFASPISPQTVSFTALSHSNQSLLTSTSYISEPTSYSQASLHPGWQNAMAEELVALKSNNTWDCGFTFA</sequence>
<dbReference type="Pfam" id="PF14244">
    <property type="entry name" value="Retrotran_gag_3"/>
    <property type="match status" value="1"/>
</dbReference>
<feature type="compositionally biased region" description="Low complexity" evidence="1">
    <location>
        <begin position="551"/>
        <end position="565"/>
    </location>
</feature>
<accession>A0A6N2AIW5</accession>
<feature type="domain" description="Retroviral polymerase SH3-like" evidence="4">
    <location>
        <begin position="473"/>
        <end position="527"/>
    </location>
</feature>
<gene>
    <name evidence="5" type="ORF">EJD97_005847</name>
</gene>
<dbReference type="PANTHER" id="PTHR34222">
    <property type="entry name" value="GAG_PRE-INTEGRS DOMAIN-CONTAINING PROTEIN"/>
    <property type="match status" value="1"/>
</dbReference>
<dbReference type="Pfam" id="PF22936">
    <property type="entry name" value="Pol_BBD"/>
    <property type="match status" value="1"/>
</dbReference>
<dbReference type="InterPro" id="IPR029472">
    <property type="entry name" value="Copia-like_N"/>
</dbReference>